<evidence type="ECO:0000256" key="4">
    <source>
        <dbReference type="ARBA" id="ARBA00022729"/>
    </source>
</evidence>
<organism evidence="6 7">
    <name type="scientific">Candidatus Eubacterium avistercoris</name>
    <dbReference type="NCBI Taxonomy" id="2838567"/>
    <lineage>
        <taxon>Bacteria</taxon>
        <taxon>Bacillati</taxon>
        <taxon>Bacillota</taxon>
        <taxon>Clostridia</taxon>
        <taxon>Eubacteriales</taxon>
        <taxon>Eubacteriaceae</taxon>
        <taxon>Eubacterium</taxon>
    </lineage>
</organism>
<dbReference type="Proteomes" id="UP000824024">
    <property type="component" value="Unassembled WGS sequence"/>
</dbReference>
<dbReference type="InterPro" id="IPR006059">
    <property type="entry name" value="SBP"/>
</dbReference>
<dbReference type="EMBL" id="DXCH01000164">
    <property type="protein sequence ID" value="HIZ07443.1"/>
    <property type="molecule type" value="Genomic_DNA"/>
</dbReference>
<evidence type="ECO:0000256" key="1">
    <source>
        <dbReference type="ARBA" id="ARBA00004196"/>
    </source>
</evidence>
<dbReference type="Gene3D" id="3.40.190.10">
    <property type="entry name" value="Periplasmic binding protein-like II"/>
    <property type="match status" value="1"/>
</dbReference>
<comment type="similarity">
    <text evidence="2">Belongs to the bacterial solute-binding protein 1 family.</text>
</comment>
<dbReference type="Pfam" id="PF13416">
    <property type="entry name" value="SBP_bac_8"/>
    <property type="match status" value="1"/>
</dbReference>
<dbReference type="CDD" id="cd13585">
    <property type="entry name" value="PBP2_TMBP_like"/>
    <property type="match status" value="1"/>
</dbReference>
<name>A0A9D2D2L9_9FIRM</name>
<evidence type="ECO:0000256" key="5">
    <source>
        <dbReference type="SAM" id="SignalP"/>
    </source>
</evidence>
<evidence type="ECO:0000313" key="7">
    <source>
        <dbReference type="Proteomes" id="UP000824024"/>
    </source>
</evidence>
<evidence type="ECO:0000313" key="6">
    <source>
        <dbReference type="EMBL" id="HIZ07443.1"/>
    </source>
</evidence>
<comment type="caution">
    <text evidence="6">The sequence shown here is derived from an EMBL/GenBank/DDBJ whole genome shotgun (WGS) entry which is preliminary data.</text>
</comment>
<dbReference type="AlphaFoldDB" id="A0A9D2D2L9"/>
<protein>
    <submittedName>
        <fullName evidence="6">Sugar ABC transporter substrate-binding protein</fullName>
    </submittedName>
</protein>
<comment type="subcellular location">
    <subcellularLocation>
        <location evidence="1">Cell envelope</location>
    </subcellularLocation>
</comment>
<dbReference type="PANTHER" id="PTHR43649:SF31">
    <property type="entry name" value="SN-GLYCEROL-3-PHOSPHATE-BINDING PERIPLASMIC PROTEIN UGPB"/>
    <property type="match status" value="1"/>
</dbReference>
<dbReference type="SUPFAM" id="SSF53850">
    <property type="entry name" value="Periplasmic binding protein-like II"/>
    <property type="match status" value="1"/>
</dbReference>
<evidence type="ECO:0000256" key="2">
    <source>
        <dbReference type="ARBA" id="ARBA00008520"/>
    </source>
</evidence>
<reference evidence="6" key="2">
    <citation type="submission" date="2021-04" db="EMBL/GenBank/DDBJ databases">
        <authorList>
            <person name="Gilroy R."/>
        </authorList>
    </citation>
    <scope>NUCLEOTIDE SEQUENCE</scope>
    <source>
        <strain evidence="6">CHK192-9172</strain>
    </source>
</reference>
<dbReference type="PANTHER" id="PTHR43649">
    <property type="entry name" value="ARABINOSE-BINDING PROTEIN-RELATED"/>
    <property type="match status" value="1"/>
</dbReference>
<gene>
    <name evidence="6" type="ORF">IAA08_05860</name>
</gene>
<reference evidence="6" key="1">
    <citation type="journal article" date="2021" name="PeerJ">
        <title>Extensive microbial diversity within the chicken gut microbiome revealed by metagenomics and culture.</title>
        <authorList>
            <person name="Gilroy R."/>
            <person name="Ravi A."/>
            <person name="Getino M."/>
            <person name="Pursley I."/>
            <person name="Horton D.L."/>
            <person name="Alikhan N.F."/>
            <person name="Baker D."/>
            <person name="Gharbi K."/>
            <person name="Hall N."/>
            <person name="Watson M."/>
            <person name="Adriaenssens E.M."/>
            <person name="Foster-Nyarko E."/>
            <person name="Jarju S."/>
            <person name="Secka A."/>
            <person name="Antonio M."/>
            <person name="Oren A."/>
            <person name="Chaudhuri R.R."/>
            <person name="La Ragione R."/>
            <person name="Hildebrand F."/>
            <person name="Pallen M.J."/>
        </authorList>
    </citation>
    <scope>NUCLEOTIDE SEQUENCE</scope>
    <source>
        <strain evidence="6">CHK192-9172</strain>
    </source>
</reference>
<accession>A0A9D2D2L9</accession>
<dbReference type="GO" id="GO:0030313">
    <property type="term" value="C:cell envelope"/>
    <property type="evidence" value="ECO:0007669"/>
    <property type="project" value="UniProtKB-SubCell"/>
</dbReference>
<sequence length="429" mass="47626">MKLKKIMALALIGVMVFPLSACKGGSSQESSSGGSSSGGDASLSVTIWDSYQEPGITEIINDFTEKTGIDVDVQVVAWEDYWTMLSAGAQGGSLPDVFWMHSNEAERYMSNDMLLDLTDRIADSDLIDMSKYPEDIAELYTYDGKNFAIPKDVDTIALWYNKTLFDQAGLEYPTADWTWDDLYEAAKALTKDGVYGFACSATNNQAGYYNLIYDKGGYVINDDKTASGYDDPKTIEALQYFEKMIQEGIMPSQQVMSESAEDVLLGSGTIAMTTQGSWMLSAFKENEYIAQNCDCVELPMDAETGKRVSIYNGLGWAASATTKHPDEAWQLIEYLGSEEAQTKQAELGVTMSAYEGTSEAWAGSADFNLQAYLNMMDDMVIRPYSRETVTWENDVNEELKKAWTQEVTMEEACKNAAKVMNETLEEEQQ</sequence>
<feature type="chain" id="PRO_5038833052" evidence="5">
    <location>
        <begin position="24"/>
        <end position="429"/>
    </location>
</feature>
<keyword evidence="4 5" id="KW-0732">Signal</keyword>
<keyword evidence="3" id="KW-0813">Transport</keyword>
<proteinExistence type="inferred from homology"/>
<feature type="signal peptide" evidence="5">
    <location>
        <begin position="1"/>
        <end position="23"/>
    </location>
</feature>
<evidence type="ECO:0000256" key="3">
    <source>
        <dbReference type="ARBA" id="ARBA00022448"/>
    </source>
</evidence>
<dbReference type="InterPro" id="IPR050490">
    <property type="entry name" value="Bact_solute-bd_prot1"/>
</dbReference>